<feature type="region of interest" description="Disordered" evidence="1">
    <location>
        <begin position="70"/>
        <end position="94"/>
    </location>
</feature>
<comment type="caution">
    <text evidence="2">The sequence shown here is derived from an EMBL/GenBank/DDBJ whole genome shotgun (WGS) entry which is preliminary data.</text>
</comment>
<proteinExistence type="predicted"/>
<dbReference type="EMBL" id="CAHR02000180">
    <property type="protein sequence ID" value="CCG83800.1"/>
    <property type="molecule type" value="Genomic_DNA"/>
</dbReference>
<evidence type="ECO:0000313" key="2">
    <source>
        <dbReference type="EMBL" id="CCG83800.1"/>
    </source>
</evidence>
<gene>
    <name evidence="2" type="ORF">TAPDE_004090</name>
</gene>
<accession>R4XD94</accession>
<dbReference type="VEuPathDB" id="FungiDB:TAPDE_004090"/>
<organism evidence="2 3">
    <name type="scientific">Taphrina deformans (strain PYCC 5710 / ATCC 11124 / CBS 356.35 / IMI 108563 / JCM 9778 / NBRC 8474)</name>
    <name type="common">Peach leaf curl fungus</name>
    <name type="synonym">Lalaria deformans</name>
    <dbReference type="NCBI Taxonomy" id="1097556"/>
    <lineage>
        <taxon>Eukaryota</taxon>
        <taxon>Fungi</taxon>
        <taxon>Dikarya</taxon>
        <taxon>Ascomycota</taxon>
        <taxon>Taphrinomycotina</taxon>
        <taxon>Taphrinomycetes</taxon>
        <taxon>Taphrinales</taxon>
        <taxon>Taphrinaceae</taxon>
        <taxon>Taphrina</taxon>
    </lineage>
</organism>
<sequence>MGTYAVYNITHSRIDHTSTDTQGLLTQVRPTWAAYKADGTLPTDMTPQQARKTWAAIKKKCGIVQVSEKGDAVKAPGRASSASPRKRKVKEMLDGSTELEHLFADEE</sequence>
<evidence type="ECO:0000313" key="3">
    <source>
        <dbReference type="Proteomes" id="UP000013776"/>
    </source>
</evidence>
<dbReference type="Proteomes" id="UP000013776">
    <property type="component" value="Unassembled WGS sequence"/>
</dbReference>
<keyword evidence="3" id="KW-1185">Reference proteome</keyword>
<reference evidence="2 3" key="1">
    <citation type="journal article" date="2013" name="MBio">
        <title>Genome sequencing of the plant pathogen Taphrina deformans, the causal agent of peach leaf curl.</title>
        <authorList>
            <person name="Cisse O.H."/>
            <person name="Almeida J.M.G.C.F."/>
            <person name="Fonseca A."/>
            <person name="Kumar A.A."/>
            <person name="Salojaervi J."/>
            <person name="Overmyer K."/>
            <person name="Hauser P.M."/>
            <person name="Pagni M."/>
        </authorList>
    </citation>
    <scope>NUCLEOTIDE SEQUENCE [LARGE SCALE GENOMIC DNA]</scope>
    <source>
        <strain evidence="3">PYCC 5710 / ATCC 11124 / CBS 356.35 / IMI 108563 / JCM 9778 / NBRC 8474</strain>
    </source>
</reference>
<protein>
    <submittedName>
        <fullName evidence="2">Uncharacterized protein</fullName>
    </submittedName>
</protein>
<dbReference type="AlphaFoldDB" id="R4XD94"/>
<evidence type="ECO:0000256" key="1">
    <source>
        <dbReference type="SAM" id="MobiDB-lite"/>
    </source>
</evidence>
<name>R4XD94_TAPDE</name>